<dbReference type="EMBL" id="CM004395">
    <property type="protein sequence ID" value="OAY42233.1"/>
    <property type="molecule type" value="Genomic_DNA"/>
</dbReference>
<dbReference type="PANTHER" id="PTHR22835:SF536">
    <property type="entry name" value="OS05G0401000 PROTEIN"/>
    <property type="match status" value="1"/>
</dbReference>
<sequence>MPYLEGKFKPLLAQWCSAKSIDFNYPAVFNFGDSNSDTGDLVAALGILLDPPNGQTYFKTPSGRFCDGRLIVDFLSKAPSLTLTHFFLDRLH</sequence>
<comment type="similarity">
    <text evidence="1">Belongs to the 'GDSL' lipolytic enzyme family.</text>
</comment>
<proteinExistence type="inferred from homology"/>
<dbReference type="InterPro" id="IPR001087">
    <property type="entry name" value="GDSL"/>
</dbReference>
<evidence type="ECO:0008006" key="4">
    <source>
        <dbReference type="Google" id="ProtNLM"/>
    </source>
</evidence>
<dbReference type="STRING" id="3983.A0A2C9VD35"/>
<evidence type="ECO:0000256" key="2">
    <source>
        <dbReference type="ARBA" id="ARBA00023180"/>
    </source>
</evidence>
<dbReference type="Gene3D" id="3.40.50.1110">
    <property type="entry name" value="SGNH hydrolase"/>
    <property type="match status" value="1"/>
</dbReference>
<reference evidence="3" key="1">
    <citation type="submission" date="2016-02" db="EMBL/GenBank/DDBJ databases">
        <title>WGS assembly of Manihot esculenta.</title>
        <authorList>
            <person name="Bredeson J.V."/>
            <person name="Prochnik S.E."/>
            <person name="Lyons J.B."/>
            <person name="Schmutz J."/>
            <person name="Grimwood J."/>
            <person name="Vrebalov J."/>
            <person name="Bart R.S."/>
            <person name="Amuge T."/>
            <person name="Ferguson M.E."/>
            <person name="Green R."/>
            <person name="Putnam N."/>
            <person name="Stites J."/>
            <person name="Rounsley S."/>
            <person name="Rokhsar D.S."/>
        </authorList>
    </citation>
    <scope>NUCLEOTIDE SEQUENCE [LARGE SCALE GENOMIC DNA]</scope>
    <source>
        <tissue evidence="3">Leaf</tissue>
    </source>
</reference>
<dbReference type="Pfam" id="PF00657">
    <property type="entry name" value="Lipase_GDSL"/>
    <property type="match status" value="1"/>
</dbReference>
<dbReference type="GO" id="GO:0016788">
    <property type="term" value="F:hydrolase activity, acting on ester bonds"/>
    <property type="evidence" value="ECO:0007669"/>
    <property type="project" value="InterPro"/>
</dbReference>
<dbReference type="AlphaFoldDB" id="A0A2C9VD35"/>
<protein>
    <recommendedName>
        <fullName evidence="4">Alpha-L-fucosidase 2</fullName>
    </recommendedName>
</protein>
<dbReference type="InterPro" id="IPR036514">
    <property type="entry name" value="SGNH_hydro_sf"/>
</dbReference>
<gene>
    <name evidence="3" type="ORF">MANES_09G163700</name>
</gene>
<evidence type="ECO:0000313" key="3">
    <source>
        <dbReference type="EMBL" id="OAY42233.1"/>
    </source>
</evidence>
<evidence type="ECO:0000256" key="1">
    <source>
        <dbReference type="ARBA" id="ARBA00008668"/>
    </source>
</evidence>
<name>A0A2C9VD35_MANES</name>
<organism evidence="3">
    <name type="scientific">Manihot esculenta</name>
    <name type="common">Cassava</name>
    <name type="synonym">Jatropha manihot</name>
    <dbReference type="NCBI Taxonomy" id="3983"/>
    <lineage>
        <taxon>Eukaryota</taxon>
        <taxon>Viridiplantae</taxon>
        <taxon>Streptophyta</taxon>
        <taxon>Embryophyta</taxon>
        <taxon>Tracheophyta</taxon>
        <taxon>Spermatophyta</taxon>
        <taxon>Magnoliopsida</taxon>
        <taxon>eudicotyledons</taxon>
        <taxon>Gunneridae</taxon>
        <taxon>Pentapetalae</taxon>
        <taxon>rosids</taxon>
        <taxon>fabids</taxon>
        <taxon>Malpighiales</taxon>
        <taxon>Euphorbiaceae</taxon>
        <taxon>Crotonoideae</taxon>
        <taxon>Manihoteae</taxon>
        <taxon>Manihot</taxon>
    </lineage>
</organism>
<keyword evidence="2" id="KW-0325">Glycoprotein</keyword>
<dbReference type="PANTHER" id="PTHR22835">
    <property type="entry name" value="ZINC FINGER FYVE DOMAIN CONTAINING PROTEIN"/>
    <property type="match status" value="1"/>
</dbReference>
<accession>A0A2C9VD35</accession>